<dbReference type="PANTHER" id="PTHR10245:SF15">
    <property type="entry name" value="ENDOTHELIAL DIFFERENTIATION-RELATED FACTOR 1"/>
    <property type="match status" value="1"/>
</dbReference>
<accession>A0A822ZJI8</accession>
<dbReference type="InterPro" id="IPR010982">
    <property type="entry name" value="Lambda_DNA-bd_dom_sf"/>
</dbReference>
<comment type="caution">
    <text evidence="6">The sequence shown here is derived from an EMBL/GenBank/DDBJ whole genome shotgun (WGS) entry which is preliminary data.</text>
</comment>
<dbReference type="SUPFAM" id="SSF47413">
    <property type="entry name" value="lambda repressor-like DNA-binding domains"/>
    <property type="match status" value="1"/>
</dbReference>
<name>A0A822ZJI8_NELNU</name>
<dbReference type="Pfam" id="PF08523">
    <property type="entry name" value="MBF1"/>
    <property type="match status" value="1"/>
</dbReference>
<dbReference type="AlphaFoldDB" id="A0A822ZJI8"/>
<dbReference type="GO" id="GO:0003677">
    <property type="term" value="F:DNA binding"/>
    <property type="evidence" value="ECO:0007669"/>
    <property type="project" value="UniProtKB-KW"/>
</dbReference>
<evidence type="ECO:0000256" key="1">
    <source>
        <dbReference type="ARBA" id="ARBA00009802"/>
    </source>
</evidence>
<protein>
    <recommendedName>
        <fullName evidence="5">HTH cro/C1-type domain-containing protein</fullName>
    </recommendedName>
</protein>
<dbReference type="FunFam" id="1.10.260.40:FF:000018">
    <property type="entry name" value="Multiprotein bridging factor 1"/>
    <property type="match status" value="1"/>
</dbReference>
<dbReference type="InterPro" id="IPR013729">
    <property type="entry name" value="MBF1_N"/>
</dbReference>
<dbReference type="Proteomes" id="UP000607653">
    <property type="component" value="Unassembled WGS sequence"/>
</dbReference>
<dbReference type="GO" id="GO:0005730">
    <property type="term" value="C:nucleolus"/>
    <property type="evidence" value="ECO:0007669"/>
    <property type="project" value="UniProtKB-ARBA"/>
</dbReference>
<evidence type="ECO:0000313" key="7">
    <source>
        <dbReference type="Proteomes" id="UP000607653"/>
    </source>
</evidence>
<reference evidence="6 7" key="1">
    <citation type="journal article" date="2020" name="Mol. Biol. Evol.">
        <title>Distinct Expression and Methylation Patterns for Genes with Different Fates following a Single Whole-Genome Duplication in Flowering Plants.</title>
        <authorList>
            <person name="Shi T."/>
            <person name="Rahmani R.S."/>
            <person name="Gugger P.F."/>
            <person name="Wang M."/>
            <person name="Li H."/>
            <person name="Zhang Y."/>
            <person name="Li Z."/>
            <person name="Wang Q."/>
            <person name="Van de Peer Y."/>
            <person name="Marchal K."/>
            <person name="Chen J."/>
        </authorList>
    </citation>
    <scope>NUCLEOTIDE SEQUENCE [LARGE SCALE GENOMIC DNA]</scope>
    <source>
        <tissue evidence="6">Leaf</tissue>
    </source>
</reference>
<dbReference type="Gene3D" id="1.10.260.40">
    <property type="entry name" value="lambda repressor-like DNA-binding domains"/>
    <property type="match status" value="1"/>
</dbReference>
<evidence type="ECO:0000259" key="5">
    <source>
        <dbReference type="PROSITE" id="PS50943"/>
    </source>
</evidence>
<evidence type="ECO:0000256" key="2">
    <source>
        <dbReference type="ARBA" id="ARBA00023015"/>
    </source>
</evidence>
<feature type="domain" description="HTH cro/C1-type" evidence="5">
    <location>
        <begin position="156"/>
        <end position="210"/>
    </location>
</feature>
<evidence type="ECO:0000256" key="4">
    <source>
        <dbReference type="ARBA" id="ARBA00023163"/>
    </source>
</evidence>
<keyword evidence="7" id="KW-1185">Reference proteome</keyword>
<dbReference type="GO" id="GO:0003713">
    <property type="term" value="F:transcription coactivator activity"/>
    <property type="evidence" value="ECO:0007669"/>
    <property type="project" value="UniProtKB-ARBA"/>
</dbReference>
<dbReference type="Pfam" id="PF01381">
    <property type="entry name" value="HTH_3"/>
    <property type="match status" value="1"/>
</dbReference>
<dbReference type="CDD" id="cd00093">
    <property type="entry name" value="HTH_XRE"/>
    <property type="match status" value="1"/>
</dbReference>
<dbReference type="PROSITE" id="PS50943">
    <property type="entry name" value="HTH_CROC1"/>
    <property type="match status" value="1"/>
</dbReference>
<organism evidence="6 7">
    <name type="scientific">Nelumbo nucifera</name>
    <name type="common">Sacred lotus</name>
    <dbReference type="NCBI Taxonomy" id="4432"/>
    <lineage>
        <taxon>Eukaryota</taxon>
        <taxon>Viridiplantae</taxon>
        <taxon>Streptophyta</taxon>
        <taxon>Embryophyta</taxon>
        <taxon>Tracheophyta</taxon>
        <taxon>Spermatophyta</taxon>
        <taxon>Magnoliopsida</taxon>
        <taxon>Proteales</taxon>
        <taxon>Nelumbonaceae</taxon>
        <taxon>Nelumbo</taxon>
    </lineage>
</organism>
<dbReference type="PANTHER" id="PTHR10245">
    <property type="entry name" value="ENDOTHELIAL DIFFERENTIATION-RELATED FACTOR 1 MULTIPROTEIN BRIDGING FACTOR 1"/>
    <property type="match status" value="1"/>
</dbReference>
<dbReference type="InterPro" id="IPR001387">
    <property type="entry name" value="Cro/C1-type_HTH"/>
</dbReference>
<dbReference type="EMBL" id="DUZY01000007">
    <property type="protein sequence ID" value="DAD44720.1"/>
    <property type="molecule type" value="Genomic_DNA"/>
</dbReference>
<keyword evidence="2" id="KW-0805">Transcription regulation</keyword>
<comment type="similarity">
    <text evidence="1">Belongs to the MBF1 family.</text>
</comment>
<evidence type="ECO:0000313" key="6">
    <source>
        <dbReference type="EMBL" id="DAD44720.1"/>
    </source>
</evidence>
<evidence type="ECO:0000256" key="3">
    <source>
        <dbReference type="ARBA" id="ARBA00023125"/>
    </source>
</evidence>
<proteinExistence type="inferred from homology"/>
<gene>
    <name evidence="6" type="ORF">HUJ06_002950</name>
</gene>
<dbReference type="SMART" id="SM00530">
    <property type="entry name" value="HTH_XRE"/>
    <property type="match status" value="1"/>
</dbReference>
<keyword evidence="4" id="KW-0804">Transcription</keyword>
<sequence length="213" mass="23734">MDARCIEPSRLPEPKTAHRNTENLLDIEIFYKPHFQSELIVVVISIHFLTRTLVLVSEIVVFSLSIDSRMPSRFPGALTQDWEPVVLHKSKPNAQALRDPKAVNQALRSGAAVQTVKKFDAGSNKKPATVVNARKLDEGTEPAALDKVSTEVRQAIQKARLAKKMSQAELAKLINERTLVVQEYENGKAVPNQAVLAKMEKVLKVKLRGKSHK</sequence>
<keyword evidence="3" id="KW-0238">DNA-binding</keyword>